<proteinExistence type="predicted"/>
<dbReference type="Proteomes" id="UP000284605">
    <property type="component" value="Unassembled WGS sequence"/>
</dbReference>
<dbReference type="EMBL" id="QYUK01000011">
    <property type="protein sequence ID" value="RJF90070.1"/>
    <property type="molecule type" value="Genomic_DNA"/>
</dbReference>
<dbReference type="PANTHER" id="PTHR41791">
    <property type="entry name" value="SSL7039 PROTEIN"/>
    <property type="match status" value="1"/>
</dbReference>
<name>A0A418WJD5_9PROT</name>
<reference evidence="1 2" key="1">
    <citation type="submission" date="2018-09" db="EMBL/GenBank/DDBJ databases">
        <authorList>
            <person name="Zhu H."/>
        </authorList>
    </citation>
    <scope>NUCLEOTIDE SEQUENCE [LARGE SCALE GENOMIC DNA]</scope>
    <source>
        <strain evidence="1 2">K1W22B-8</strain>
    </source>
</reference>
<dbReference type="NCBIfam" id="TIGR02683">
    <property type="entry name" value="upstrm_HI1419"/>
    <property type="match status" value="1"/>
</dbReference>
<sequence length="98" mass="10459">MTPTFADWLGDLRDAKAKARIVARLAAARLGNLGDVEPVGGGVSEMRVPVGPGYRVYFARTGKTVLLLICGGNKASQDRDIKKAVEMLGIYRKGPTNA</sequence>
<dbReference type="PANTHER" id="PTHR41791:SF1">
    <property type="entry name" value="SSL7039 PROTEIN"/>
    <property type="match status" value="1"/>
</dbReference>
<organism evidence="1 2">
    <name type="scientific">Oleomonas cavernae</name>
    <dbReference type="NCBI Taxonomy" id="2320859"/>
    <lineage>
        <taxon>Bacteria</taxon>
        <taxon>Pseudomonadati</taxon>
        <taxon>Pseudomonadota</taxon>
        <taxon>Alphaproteobacteria</taxon>
        <taxon>Acetobacterales</taxon>
        <taxon>Acetobacteraceae</taxon>
        <taxon>Oleomonas</taxon>
    </lineage>
</organism>
<accession>A0A418WJD5</accession>
<dbReference type="AlphaFoldDB" id="A0A418WJD5"/>
<dbReference type="InterPro" id="IPR014056">
    <property type="entry name" value="TypeIITA-like_toxin_pred"/>
</dbReference>
<gene>
    <name evidence="1" type="ORF">D3874_18175</name>
</gene>
<evidence type="ECO:0000313" key="1">
    <source>
        <dbReference type="EMBL" id="RJF90070.1"/>
    </source>
</evidence>
<dbReference type="PIRSF" id="PIRSF028744">
    <property type="entry name" value="Addict_mod_HI1419"/>
    <property type="match status" value="1"/>
</dbReference>
<keyword evidence="2" id="KW-1185">Reference proteome</keyword>
<comment type="caution">
    <text evidence="1">The sequence shown here is derived from an EMBL/GenBank/DDBJ whole genome shotgun (WGS) entry which is preliminary data.</text>
</comment>
<protein>
    <submittedName>
        <fullName evidence="1">Type II toxin-antitoxin system RelE/ParE family toxin</fullName>
    </submittedName>
</protein>
<evidence type="ECO:0000313" key="2">
    <source>
        <dbReference type="Proteomes" id="UP000284605"/>
    </source>
</evidence>
<dbReference type="OrthoDB" id="5296237at2"/>